<accession>A0A2P5FNK7</accession>
<name>A0A2P5FNK7_TREOI</name>
<dbReference type="GO" id="GO:0005789">
    <property type="term" value="C:endoplasmic reticulum membrane"/>
    <property type="evidence" value="ECO:0007669"/>
    <property type="project" value="UniProtKB-SubCell"/>
</dbReference>
<gene>
    <name evidence="12" type="ORF">TorRG33x02_049210</name>
</gene>
<dbReference type="InterPro" id="IPR005578">
    <property type="entry name" value="Yif1_fam"/>
</dbReference>
<keyword evidence="5 11" id="KW-0812">Transmembrane</keyword>
<keyword evidence="9" id="KW-0333">Golgi apparatus</keyword>
<evidence type="ECO:0000256" key="1">
    <source>
        <dbReference type="ARBA" id="ARBA00004477"/>
    </source>
</evidence>
<evidence type="ECO:0000256" key="5">
    <source>
        <dbReference type="ARBA" id="ARBA00022692"/>
    </source>
</evidence>
<evidence type="ECO:0000313" key="13">
    <source>
        <dbReference type="Proteomes" id="UP000237000"/>
    </source>
</evidence>
<evidence type="ECO:0000256" key="3">
    <source>
        <dbReference type="ARBA" id="ARBA00009727"/>
    </source>
</evidence>
<proteinExistence type="inferred from homology"/>
<feature type="transmembrane region" description="Helical" evidence="11">
    <location>
        <begin position="60"/>
        <end position="88"/>
    </location>
</feature>
<dbReference type="GO" id="GO:0006888">
    <property type="term" value="P:endoplasmic reticulum to Golgi vesicle-mediated transport"/>
    <property type="evidence" value="ECO:0007669"/>
    <property type="project" value="InterPro"/>
</dbReference>
<feature type="transmembrane region" description="Helical" evidence="11">
    <location>
        <begin position="20"/>
        <end position="40"/>
    </location>
</feature>
<dbReference type="PANTHER" id="PTHR14083">
    <property type="entry name" value="YIP1 INTERACTING FACTOR HOMOLOG YIF1 PROTEIN"/>
    <property type="match status" value="1"/>
</dbReference>
<dbReference type="InParanoid" id="A0A2P5FNK7"/>
<comment type="similarity">
    <text evidence="3">Belongs to the YIF1 family.</text>
</comment>
<comment type="caution">
    <text evidence="12">The sequence shown here is derived from an EMBL/GenBank/DDBJ whole genome shotgun (WGS) entry which is preliminary data.</text>
</comment>
<dbReference type="Proteomes" id="UP000237000">
    <property type="component" value="Unassembled WGS sequence"/>
</dbReference>
<evidence type="ECO:0000256" key="4">
    <source>
        <dbReference type="ARBA" id="ARBA00022448"/>
    </source>
</evidence>
<dbReference type="GO" id="GO:0005793">
    <property type="term" value="C:endoplasmic reticulum-Golgi intermediate compartment"/>
    <property type="evidence" value="ECO:0007669"/>
    <property type="project" value="TreeGrafter"/>
</dbReference>
<dbReference type="GO" id="GO:0000139">
    <property type="term" value="C:Golgi membrane"/>
    <property type="evidence" value="ECO:0007669"/>
    <property type="project" value="UniProtKB-SubCell"/>
</dbReference>
<comment type="subcellular location">
    <subcellularLocation>
        <location evidence="1">Endoplasmic reticulum membrane</location>
        <topology evidence="1">Multi-pass membrane protein</topology>
    </subcellularLocation>
    <subcellularLocation>
        <location evidence="2">Golgi apparatus membrane</location>
        <topology evidence="2">Multi-pass membrane protein</topology>
    </subcellularLocation>
</comment>
<evidence type="ECO:0000256" key="7">
    <source>
        <dbReference type="ARBA" id="ARBA00022927"/>
    </source>
</evidence>
<organism evidence="12 13">
    <name type="scientific">Trema orientale</name>
    <name type="common">Charcoal tree</name>
    <name type="synonym">Celtis orientalis</name>
    <dbReference type="NCBI Taxonomy" id="63057"/>
    <lineage>
        <taxon>Eukaryota</taxon>
        <taxon>Viridiplantae</taxon>
        <taxon>Streptophyta</taxon>
        <taxon>Embryophyta</taxon>
        <taxon>Tracheophyta</taxon>
        <taxon>Spermatophyta</taxon>
        <taxon>Magnoliopsida</taxon>
        <taxon>eudicotyledons</taxon>
        <taxon>Gunneridae</taxon>
        <taxon>Pentapetalae</taxon>
        <taxon>rosids</taxon>
        <taxon>fabids</taxon>
        <taxon>Rosales</taxon>
        <taxon>Cannabaceae</taxon>
        <taxon>Trema</taxon>
    </lineage>
</organism>
<evidence type="ECO:0000256" key="2">
    <source>
        <dbReference type="ARBA" id="ARBA00004653"/>
    </source>
</evidence>
<keyword evidence="10 11" id="KW-0472">Membrane</keyword>
<reference evidence="13" key="1">
    <citation type="submission" date="2016-06" db="EMBL/GenBank/DDBJ databases">
        <title>Parallel loss of symbiosis genes in relatives of nitrogen-fixing non-legume Parasponia.</title>
        <authorList>
            <person name="Van Velzen R."/>
            <person name="Holmer R."/>
            <person name="Bu F."/>
            <person name="Rutten L."/>
            <person name="Van Zeijl A."/>
            <person name="Liu W."/>
            <person name="Santuari L."/>
            <person name="Cao Q."/>
            <person name="Sharma T."/>
            <person name="Shen D."/>
            <person name="Roswanjaya Y."/>
            <person name="Wardhani T."/>
            <person name="Kalhor M.S."/>
            <person name="Jansen J."/>
            <person name="Van den Hoogen J."/>
            <person name="Gungor B."/>
            <person name="Hartog M."/>
            <person name="Hontelez J."/>
            <person name="Verver J."/>
            <person name="Yang W.-C."/>
            <person name="Schijlen E."/>
            <person name="Repin R."/>
            <person name="Schilthuizen M."/>
            <person name="Schranz E."/>
            <person name="Heidstra R."/>
            <person name="Miyata K."/>
            <person name="Fedorova E."/>
            <person name="Kohlen W."/>
            <person name="Bisseling T."/>
            <person name="Smit S."/>
            <person name="Geurts R."/>
        </authorList>
    </citation>
    <scope>NUCLEOTIDE SEQUENCE [LARGE SCALE GENOMIC DNA]</scope>
    <source>
        <strain evidence="13">cv. RG33-2</strain>
    </source>
</reference>
<keyword evidence="4" id="KW-0813">Transport</keyword>
<evidence type="ECO:0000256" key="8">
    <source>
        <dbReference type="ARBA" id="ARBA00022989"/>
    </source>
</evidence>
<keyword evidence="13" id="KW-1185">Reference proteome</keyword>
<dbReference type="Pfam" id="PF03878">
    <property type="entry name" value="YIF1"/>
    <property type="match status" value="1"/>
</dbReference>
<dbReference type="GO" id="GO:0015031">
    <property type="term" value="P:protein transport"/>
    <property type="evidence" value="ECO:0007669"/>
    <property type="project" value="UniProtKB-KW"/>
</dbReference>
<evidence type="ECO:0000256" key="11">
    <source>
        <dbReference type="SAM" id="Phobius"/>
    </source>
</evidence>
<dbReference type="OrthoDB" id="1077260at2759"/>
<feature type="transmembrane region" description="Helical" evidence="11">
    <location>
        <begin position="108"/>
        <end position="126"/>
    </location>
</feature>
<dbReference type="GO" id="GO:0030134">
    <property type="term" value="C:COPII-coated ER to Golgi transport vesicle"/>
    <property type="evidence" value="ECO:0007669"/>
    <property type="project" value="TreeGrafter"/>
</dbReference>
<protein>
    <submittedName>
        <fullName evidence="12">Yif1 family</fullName>
    </submittedName>
</protein>
<evidence type="ECO:0000256" key="9">
    <source>
        <dbReference type="ARBA" id="ARBA00023034"/>
    </source>
</evidence>
<feature type="transmembrane region" description="Helical" evidence="11">
    <location>
        <begin position="147"/>
        <end position="166"/>
    </location>
</feature>
<dbReference type="AlphaFoldDB" id="A0A2P5FNK7"/>
<evidence type="ECO:0000256" key="6">
    <source>
        <dbReference type="ARBA" id="ARBA00022824"/>
    </source>
</evidence>
<evidence type="ECO:0000256" key="10">
    <source>
        <dbReference type="ARBA" id="ARBA00023136"/>
    </source>
</evidence>
<dbReference type="PANTHER" id="PTHR14083:SF3">
    <property type="entry name" value="PROTEIN YIF1B-LIKE"/>
    <property type="match status" value="1"/>
</dbReference>
<keyword evidence="6" id="KW-0256">Endoplasmic reticulum</keyword>
<sequence length="170" mass="18634">MVEGKFVYKPPMYDVNAPDLYIPLMAFGTYVVLSGFFLGINGKFSPEALNIQFKNGLLCWLLQVLLLEATLQSLGAGDVAVLDVVAYAGYTFVAGSVTLLARSTAWSYSFHGVMMCECICMGVFLIKTMKRILIAEVTSSQKHSSKCHYLLLFVALAQAPLLFWLASIGV</sequence>
<dbReference type="EMBL" id="JXTC01000019">
    <property type="protein sequence ID" value="PON99378.1"/>
    <property type="molecule type" value="Genomic_DNA"/>
</dbReference>
<evidence type="ECO:0000313" key="12">
    <source>
        <dbReference type="EMBL" id="PON99378.1"/>
    </source>
</evidence>
<dbReference type="STRING" id="63057.A0A2P5FNK7"/>
<keyword evidence="8 11" id="KW-1133">Transmembrane helix</keyword>
<keyword evidence="7" id="KW-0653">Protein transport</keyword>